<dbReference type="AlphaFoldDB" id="A0A011UIY2"/>
<protein>
    <submittedName>
        <fullName evidence="1">Iron-only hydrogenase system regulator</fullName>
    </submittedName>
</protein>
<dbReference type="InterPro" id="IPR045865">
    <property type="entry name" value="ACT-like_dom_sf"/>
</dbReference>
<dbReference type="OrthoDB" id="9796135at2"/>
<dbReference type="PATRIC" id="fig|1341156.4.peg.156"/>
<evidence type="ECO:0000313" key="1">
    <source>
        <dbReference type="EMBL" id="EXM40629.1"/>
    </source>
</evidence>
<dbReference type="InterPro" id="IPR023860">
    <property type="entry name" value="FeFe-hyd_TM1266"/>
</dbReference>
<dbReference type="Proteomes" id="UP000021369">
    <property type="component" value="Unassembled WGS sequence"/>
</dbReference>
<dbReference type="Gene3D" id="3.30.70.1150">
    <property type="entry name" value="ACT-like. Chain A, domain 2"/>
    <property type="match status" value="1"/>
</dbReference>
<reference evidence="1 2" key="1">
    <citation type="submission" date="2013-06" db="EMBL/GenBank/DDBJ databases">
        <title>Rumen cellulosomics: divergent fiber-degrading strategies revealed by comparative genome-wide analysis of six Ruminococcal strains.</title>
        <authorList>
            <person name="Dassa B."/>
            <person name="Borovok I."/>
            <person name="Lamed R."/>
            <person name="Flint H."/>
            <person name="Yeoman C.J."/>
            <person name="White B."/>
            <person name="Bayer E.A."/>
        </authorList>
    </citation>
    <scope>NUCLEOTIDE SEQUENCE [LARGE SCALE GENOMIC DNA]</scope>
    <source>
        <strain evidence="1 2">SY3</strain>
    </source>
</reference>
<dbReference type="InterPro" id="IPR027271">
    <property type="entry name" value="Acetolactate_synth/TF_NikR_C"/>
</dbReference>
<name>A0A011UIY2_RUMAL</name>
<gene>
    <name evidence="1" type="ORF">RASY3_02165</name>
</gene>
<sequence length="81" mass="8651">MASKVAIVAIIVEKGASVEGVNALLHEYSEYVVGRMGVPYRERGINIISVAVDAPEETIEDLAEQVNALEGVSSNTVYSVE</sequence>
<accession>A0A011UIY2</accession>
<keyword evidence="2" id="KW-1185">Reference proteome</keyword>
<evidence type="ECO:0000313" key="2">
    <source>
        <dbReference type="Proteomes" id="UP000021369"/>
    </source>
</evidence>
<dbReference type="RefSeq" id="WP_024857508.1">
    <property type="nucleotide sequence ID" value="NZ_JEOB01000001.1"/>
</dbReference>
<dbReference type="EMBL" id="JEOB01000001">
    <property type="protein sequence ID" value="EXM40629.1"/>
    <property type="molecule type" value="Genomic_DNA"/>
</dbReference>
<proteinExistence type="predicted"/>
<dbReference type="NCBIfam" id="TIGR03959">
    <property type="entry name" value="hyd_TM1266"/>
    <property type="match status" value="1"/>
</dbReference>
<comment type="caution">
    <text evidence="1">The sequence shown here is derived from an EMBL/GenBank/DDBJ whole genome shotgun (WGS) entry which is preliminary data.</text>
</comment>
<organism evidence="1 2">
    <name type="scientific">Ruminococcus albus SY3</name>
    <dbReference type="NCBI Taxonomy" id="1341156"/>
    <lineage>
        <taxon>Bacteria</taxon>
        <taxon>Bacillati</taxon>
        <taxon>Bacillota</taxon>
        <taxon>Clostridia</taxon>
        <taxon>Eubacteriales</taxon>
        <taxon>Oscillospiraceae</taxon>
        <taxon>Ruminococcus</taxon>
    </lineage>
</organism>
<dbReference type="Pfam" id="PF21699">
    <property type="entry name" value="TM1266-like"/>
    <property type="match status" value="1"/>
</dbReference>
<dbReference type="SUPFAM" id="SSF55021">
    <property type="entry name" value="ACT-like"/>
    <property type="match status" value="1"/>
</dbReference>